<dbReference type="AlphaFoldDB" id="A0A382B226"/>
<reference evidence="1" key="1">
    <citation type="submission" date="2018-05" db="EMBL/GenBank/DDBJ databases">
        <authorList>
            <person name="Lanie J.A."/>
            <person name="Ng W.-L."/>
            <person name="Kazmierczak K.M."/>
            <person name="Andrzejewski T.M."/>
            <person name="Davidsen T.M."/>
            <person name="Wayne K.J."/>
            <person name="Tettelin H."/>
            <person name="Glass J.I."/>
            <person name="Rusch D."/>
            <person name="Podicherti R."/>
            <person name="Tsui H.-C.T."/>
            <person name="Winkler M.E."/>
        </authorList>
    </citation>
    <scope>NUCLEOTIDE SEQUENCE</scope>
</reference>
<proteinExistence type="predicted"/>
<evidence type="ECO:0000313" key="1">
    <source>
        <dbReference type="EMBL" id="SVB07825.1"/>
    </source>
</evidence>
<dbReference type="EMBL" id="UINC01027857">
    <property type="protein sequence ID" value="SVB07825.1"/>
    <property type="molecule type" value="Genomic_DNA"/>
</dbReference>
<sequence>MVCEDSLLVEFHGFKDLEIVFYLSFPAAPPEVFDEGQIVIIGSTGNRYLATRANDLDEHFSQSEPTGGYVRPDSIKAAGSVVDDRYVRDPWRDDPDLFAWGGYFCQEDCLKGVR</sequence>
<protein>
    <submittedName>
        <fullName evidence="1">Uncharacterized protein</fullName>
    </submittedName>
</protein>
<gene>
    <name evidence="1" type="ORF">METZ01_LOCUS160679</name>
</gene>
<name>A0A382B226_9ZZZZ</name>
<accession>A0A382B226</accession>
<organism evidence="1">
    <name type="scientific">marine metagenome</name>
    <dbReference type="NCBI Taxonomy" id="408172"/>
    <lineage>
        <taxon>unclassified sequences</taxon>
        <taxon>metagenomes</taxon>
        <taxon>ecological metagenomes</taxon>
    </lineage>
</organism>